<evidence type="ECO:0000313" key="2">
    <source>
        <dbReference type="EMBL" id="KIP03073.1"/>
    </source>
</evidence>
<name>A0A0C3PCZ4_PHLG1</name>
<dbReference type="AlphaFoldDB" id="A0A0C3PCZ4"/>
<keyword evidence="3" id="KW-1185">Reference proteome</keyword>
<evidence type="ECO:0000313" key="3">
    <source>
        <dbReference type="Proteomes" id="UP000053257"/>
    </source>
</evidence>
<organism evidence="2 3">
    <name type="scientific">Phlebiopsis gigantea (strain 11061_1 CR5-6)</name>
    <name type="common">White-rot fungus</name>
    <name type="synonym">Peniophora gigantea</name>
    <dbReference type="NCBI Taxonomy" id="745531"/>
    <lineage>
        <taxon>Eukaryota</taxon>
        <taxon>Fungi</taxon>
        <taxon>Dikarya</taxon>
        <taxon>Basidiomycota</taxon>
        <taxon>Agaricomycotina</taxon>
        <taxon>Agaricomycetes</taxon>
        <taxon>Polyporales</taxon>
        <taxon>Phanerochaetaceae</taxon>
        <taxon>Phlebiopsis</taxon>
    </lineage>
</organism>
<protein>
    <submittedName>
        <fullName evidence="2">Uncharacterized protein</fullName>
    </submittedName>
</protein>
<accession>A0A0C3PCZ4</accession>
<dbReference type="Proteomes" id="UP000053257">
    <property type="component" value="Unassembled WGS sequence"/>
</dbReference>
<gene>
    <name evidence="2" type="ORF">PHLGIDRAFT_256292</name>
</gene>
<evidence type="ECO:0000256" key="1">
    <source>
        <dbReference type="SAM" id="MobiDB-lite"/>
    </source>
</evidence>
<sequence>MLSAKTASEMFLVSWAGIASVGALSSVVRIVLALPDVHPTTSSRGTGGEVTGRGLVRESTSKCGSRSGARRG</sequence>
<dbReference type="HOGENOM" id="CLU_2723046_0_0_1"/>
<proteinExistence type="predicted"/>
<feature type="region of interest" description="Disordered" evidence="1">
    <location>
        <begin position="38"/>
        <end position="72"/>
    </location>
</feature>
<reference evidence="2 3" key="1">
    <citation type="journal article" date="2014" name="PLoS Genet.">
        <title>Analysis of the Phlebiopsis gigantea genome, transcriptome and secretome provides insight into its pioneer colonization strategies of wood.</title>
        <authorList>
            <person name="Hori C."/>
            <person name="Ishida T."/>
            <person name="Igarashi K."/>
            <person name="Samejima M."/>
            <person name="Suzuki H."/>
            <person name="Master E."/>
            <person name="Ferreira P."/>
            <person name="Ruiz-Duenas F.J."/>
            <person name="Held B."/>
            <person name="Canessa P."/>
            <person name="Larrondo L.F."/>
            <person name="Schmoll M."/>
            <person name="Druzhinina I.S."/>
            <person name="Kubicek C.P."/>
            <person name="Gaskell J.A."/>
            <person name="Kersten P."/>
            <person name="St John F."/>
            <person name="Glasner J."/>
            <person name="Sabat G."/>
            <person name="Splinter BonDurant S."/>
            <person name="Syed K."/>
            <person name="Yadav J."/>
            <person name="Mgbeahuruike A.C."/>
            <person name="Kovalchuk A."/>
            <person name="Asiegbu F.O."/>
            <person name="Lackner G."/>
            <person name="Hoffmeister D."/>
            <person name="Rencoret J."/>
            <person name="Gutierrez A."/>
            <person name="Sun H."/>
            <person name="Lindquist E."/>
            <person name="Barry K."/>
            <person name="Riley R."/>
            <person name="Grigoriev I.V."/>
            <person name="Henrissat B."/>
            <person name="Kues U."/>
            <person name="Berka R.M."/>
            <person name="Martinez A.T."/>
            <person name="Covert S.F."/>
            <person name="Blanchette R.A."/>
            <person name="Cullen D."/>
        </authorList>
    </citation>
    <scope>NUCLEOTIDE SEQUENCE [LARGE SCALE GENOMIC DNA]</scope>
    <source>
        <strain evidence="2 3">11061_1 CR5-6</strain>
    </source>
</reference>
<dbReference type="EMBL" id="KN840635">
    <property type="protein sequence ID" value="KIP03073.1"/>
    <property type="molecule type" value="Genomic_DNA"/>
</dbReference>